<keyword evidence="5" id="KW-0812">Transmembrane</keyword>
<dbReference type="Proteomes" id="UP001600109">
    <property type="component" value="Unassembled WGS sequence"/>
</dbReference>
<dbReference type="InterPro" id="IPR009056">
    <property type="entry name" value="Cyt_c-like_dom"/>
</dbReference>
<proteinExistence type="predicted"/>
<comment type="caution">
    <text evidence="7">The sequence shown here is derived from an EMBL/GenBank/DDBJ whole genome shotgun (WGS) entry which is preliminary data.</text>
</comment>
<evidence type="ECO:0000256" key="3">
    <source>
        <dbReference type="ARBA" id="ARBA00023004"/>
    </source>
</evidence>
<keyword evidence="5" id="KW-0472">Membrane</keyword>
<dbReference type="InterPro" id="IPR036909">
    <property type="entry name" value="Cyt_c-like_dom_sf"/>
</dbReference>
<reference evidence="7 8" key="1">
    <citation type="submission" date="2024-06" db="EMBL/GenBank/DDBJ databases">
        <title>Flavobacterium spp. isolated from glacier.</title>
        <authorList>
            <person name="Han D."/>
        </authorList>
    </citation>
    <scope>NUCLEOTIDE SEQUENCE [LARGE SCALE GENOMIC DNA]</scope>
    <source>
        <strain evidence="7 8">LS2P90</strain>
    </source>
</reference>
<dbReference type="InterPro" id="IPR051459">
    <property type="entry name" value="Cytochrome_c-type_DH"/>
</dbReference>
<evidence type="ECO:0000259" key="6">
    <source>
        <dbReference type="PROSITE" id="PS51007"/>
    </source>
</evidence>
<evidence type="ECO:0000256" key="1">
    <source>
        <dbReference type="ARBA" id="ARBA00022617"/>
    </source>
</evidence>
<keyword evidence="1 4" id="KW-0349">Heme</keyword>
<evidence type="ECO:0000313" key="7">
    <source>
        <dbReference type="EMBL" id="MFE3867544.1"/>
    </source>
</evidence>
<dbReference type="PANTHER" id="PTHR35008">
    <property type="entry name" value="BLL4482 PROTEIN-RELATED"/>
    <property type="match status" value="1"/>
</dbReference>
<keyword evidence="3 4" id="KW-0408">Iron</keyword>
<evidence type="ECO:0000256" key="2">
    <source>
        <dbReference type="ARBA" id="ARBA00022723"/>
    </source>
</evidence>
<keyword evidence="2 4" id="KW-0479">Metal-binding</keyword>
<dbReference type="RefSeq" id="WP_379854198.1">
    <property type="nucleotide sequence ID" value="NZ_JBHZPZ010000005.1"/>
</dbReference>
<dbReference type="EMBL" id="JBHZPZ010000005">
    <property type="protein sequence ID" value="MFE3867544.1"/>
    <property type="molecule type" value="Genomic_DNA"/>
</dbReference>
<feature type="transmembrane region" description="Helical" evidence="5">
    <location>
        <begin position="12"/>
        <end position="31"/>
    </location>
</feature>
<keyword evidence="8" id="KW-1185">Reference proteome</keyword>
<dbReference type="PROSITE" id="PS51007">
    <property type="entry name" value="CYTC"/>
    <property type="match status" value="2"/>
</dbReference>
<dbReference type="SUPFAM" id="SSF46626">
    <property type="entry name" value="Cytochrome c"/>
    <property type="match status" value="2"/>
</dbReference>
<organism evidence="7 8">
    <name type="scientific">Flavobacterium xylosi</name>
    <dbReference type="NCBI Taxonomy" id="3230415"/>
    <lineage>
        <taxon>Bacteria</taxon>
        <taxon>Pseudomonadati</taxon>
        <taxon>Bacteroidota</taxon>
        <taxon>Flavobacteriia</taxon>
        <taxon>Flavobacteriales</taxon>
        <taxon>Flavobacteriaceae</taxon>
        <taxon>Flavobacterium</taxon>
    </lineage>
</organism>
<dbReference type="Pfam" id="PF02433">
    <property type="entry name" value="FixO"/>
    <property type="match status" value="1"/>
</dbReference>
<dbReference type="PANTHER" id="PTHR35008:SF4">
    <property type="entry name" value="BLL4482 PROTEIN"/>
    <property type="match status" value="1"/>
</dbReference>
<evidence type="ECO:0000256" key="4">
    <source>
        <dbReference type="PROSITE-ProRule" id="PRU00433"/>
    </source>
</evidence>
<dbReference type="Pfam" id="PF00034">
    <property type="entry name" value="Cytochrom_C"/>
    <property type="match status" value="1"/>
</dbReference>
<dbReference type="InterPro" id="IPR003468">
    <property type="entry name" value="Cyt_c_oxidase_monohaem-su/FixO"/>
</dbReference>
<accession>A0ABW6HUB9</accession>
<protein>
    <submittedName>
        <fullName evidence="7">Cytochrome c</fullName>
    </submittedName>
</protein>
<keyword evidence="5" id="KW-1133">Transmembrane helix</keyword>
<feature type="domain" description="Cytochrome c" evidence="6">
    <location>
        <begin position="223"/>
        <end position="333"/>
    </location>
</feature>
<dbReference type="Gene3D" id="1.10.760.10">
    <property type="entry name" value="Cytochrome c-like domain"/>
    <property type="match status" value="2"/>
</dbReference>
<evidence type="ECO:0000313" key="8">
    <source>
        <dbReference type="Proteomes" id="UP001600109"/>
    </source>
</evidence>
<feature type="domain" description="Cytochrome c" evidence="6">
    <location>
        <begin position="48"/>
        <end position="194"/>
    </location>
</feature>
<evidence type="ECO:0000256" key="5">
    <source>
        <dbReference type="SAM" id="Phobius"/>
    </source>
</evidence>
<sequence>MNIFNNHKRLYITAGLLFALLTYLTVIVPAFQNQYSNLPLPGTKPLSGDAKAGKLIYIAEGCVGCHSQQVRNVEMDKMFGSRPGMASDYANIGRTSIWQNTATLMGTERTGPDLTDVGNRQASKDWNLMHLYQPRSVVKQSIMPSYKWLFEMKLKPSKNDVIVSMPAEFLNGKAGKLVAKKEALQLVAYILSLKQTPLPTGTVPQEFLYKKAVGEIPSSKLKDKTVDGKALYEANCVACHQANGEGLKGAFPPLKGSAVVTGENLELYVDIIMNGYDARADYGVMAAVGTNMNFTEFDVAAIINYERNSWGNKDKEVTPEEIKKIMDFIKIKVSAENK</sequence>
<name>A0ABW6HUB9_9FLAO</name>
<gene>
    <name evidence="7" type="ORF">ACFX5E_05580</name>
</gene>